<feature type="transmembrane region" description="Helical" evidence="1">
    <location>
        <begin position="78"/>
        <end position="96"/>
    </location>
</feature>
<protein>
    <submittedName>
        <fullName evidence="2">Uncharacterized protein</fullName>
    </submittedName>
</protein>
<keyword evidence="3" id="KW-1185">Reference proteome</keyword>
<keyword evidence="1" id="KW-1133">Transmembrane helix</keyword>
<dbReference type="AlphaFoldDB" id="A0A178M873"/>
<reference evidence="2 3" key="1">
    <citation type="submission" date="2016-04" db="EMBL/GenBank/DDBJ databases">
        <title>Chloroflexus islandicus sp. nov., a thermophilic filamentous anoxygenic phototrophic bacterium from geyser Strokkur (Iceland).</title>
        <authorList>
            <person name="Gaisin V.A."/>
            <person name="Kalashnikov A.M."/>
            <person name="Sukhacheva M.V."/>
            <person name="Grouzdev D.S."/>
            <person name="Ivanov T.M."/>
            <person name="Kuznetsov B."/>
            <person name="Gorlenko V.M."/>
        </authorList>
    </citation>
    <scope>NUCLEOTIDE SEQUENCE [LARGE SCALE GENOMIC DNA]</scope>
    <source>
        <strain evidence="3">isl-2</strain>
    </source>
</reference>
<evidence type="ECO:0000313" key="2">
    <source>
        <dbReference type="EMBL" id="OAN44238.1"/>
    </source>
</evidence>
<gene>
    <name evidence="2" type="ORF">A6A03_17305</name>
</gene>
<dbReference type="OrthoDB" id="162460at2"/>
<organism evidence="2 3">
    <name type="scientific">Chloroflexus islandicus</name>
    <dbReference type="NCBI Taxonomy" id="1707952"/>
    <lineage>
        <taxon>Bacteria</taxon>
        <taxon>Bacillati</taxon>
        <taxon>Chloroflexota</taxon>
        <taxon>Chloroflexia</taxon>
        <taxon>Chloroflexales</taxon>
        <taxon>Chloroflexineae</taxon>
        <taxon>Chloroflexaceae</taxon>
        <taxon>Chloroflexus</taxon>
    </lineage>
</organism>
<sequence length="222" mass="23181">MSSPLRNPRQLIAVVIAGVSGLIVLLDFVGAGPAVAALAAVLVQWAALITAIAVLIGAWSVVQAHVRRVRMRAPEARYSIVLIAGMGIVIVAGIFYPTRTATGLALPATLAAPPIRTVFRLVYEPLAASLLALLAFFALSAMLRALRSGRTEAVVVVVVALLALIIQLPPLTLIPVIGQTVQWLNDYLIAAGARGLLLGSAIGALVAGVRLLIGFDMPYADR</sequence>
<keyword evidence="1" id="KW-0812">Transmembrane</keyword>
<proteinExistence type="predicted"/>
<accession>A0A178M873</accession>
<dbReference type="STRING" id="1707952.A6A03_17305"/>
<dbReference type="RefSeq" id="WP_066789528.1">
    <property type="nucleotide sequence ID" value="NZ_LWQS01000070.1"/>
</dbReference>
<comment type="caution">
    <text evidence="2">The sequence shown here is derived from an EMBL/GenBank/DDBJ whole genome shotgun (WGS) entry which is preliminary data.</text>
</comment>
<evidence type="ECO:0000256" key="1">
    <source>
        <dbReference type="SAM" id="Phobius"/>
    </source>
</evidence>
<feature type="transmembrane region" description="Helical" evidence="1">
    <location>
        <begin position="12"/>
        <end position="39"/>
    </location>
</feature>
<feature type="transmembrane region" description="Helical" evidence="1">
    <location>
        <begin position="153"/>
        <end position="177"/>
    </location>
</feature>
<feature type="transmembrane region" description="Helical" evidence="1">
    <location>
        <begin position="189"/>
        <end position="213"/>
    </location>
</feature>
<keyword evidence="1" id="KW-0472">Membrane</keyword>
<name>A0A178M873_9CHLR</name>
<feature type="transmembrane region" description="Helical" evidence="1">
    <location>
        <begin position="126"/>
        <end position="146"/>
    </location>
</feature>
<evidence type="ECO:0000313" key="3">
    <source>
        <dbReference type="Proteomes" id="UP000078287"/>
    </source>
</evidence>
<dbReference type="EMBL" id="LWQS01000070">
    <property type="protein sequence ID" value="OAN44238.1"/>
    <property type="molecule type" value="Genomic_DNA"/>
</dbReference>
<dbReference type="Proteomes" id="UP000078287">
    <property type="component" value="Unassembled WGS sequence"/>
</dbReference>
<feature type="transmembrane region" description="Helical" evidence="1">
    <location>
        <begin position="45"/>
        <end position="66"/>
    </location>
</feature>